<dbReference type="RefSeq" id="XP_033800753.1">
    <property type="nucleotide sequence ID" value="XM_033944862.1"/>
</dbReference>
<evidence type="ECO:0000313" key="6">
    <source>
        <dbReference type="RefSeq" id="XP_033800748.1"/>
    </source>
</evidence>
<evidence type="ECO:0000313" key="8">
    <source>
        <dbReference type="RefSeq" id="XP_033800750.1"/>
    </source>
</evidence>
<dbReference type="InterPro" id="IPR034203">
    <property type="entry name" value="RBM45_RRM1"/>
</dbReference>
<evidence type="ECO:0000313" key="7">
    <source>
        <dbReference type="RefSeq" id="XP_033800749.1"/>
    </source>
</evidence>
<accession>A0A6P8RDP8</accession>
<dbReference type="FunFam" id="3.30.70.330:FF:000295">
    <property type="entry name" value="RNA-binding motif protein 45"/>
    <property type="match status" value="1"/>
</dbReference>
<reference evidence="5 6" key="1">
    <citation type="submission" date="2025-04" db="UniProtKB">
        <authorList>
            <consortium name="RefSeq"/>
        </authorList>
    </citation>
    <scope>IDENTIFICATION</scope>
</reference>
<evidence type="ECO:0000313" key="5">
    <source>
        <dbReference type="RefSeq" id="XP_033800747.1"/>
    </source>
</evidence>
<organism evidence="4 10">
    <name type="scientific">Geotrypetes seraphini</name>
    <name type="common">Gaboon caecilian</name>
    <name type="synonym">Caecilia seraphini</name>
    <dbReference type="NCBI Taxonomy" id="260995"/>
    <lineage>
        <taxon>Eukaryota</taxon>
        <taxon>Metazoa</taxon>
        <taxon>Chordata</taxon>
        <taxon>Craniata</taxon>
        <taxon>Vertebrata</taxon>
        <taxon>Euteleostomi</taxon>
        <taxon>Amphibia</taxon>
        <taxon>Gymnophiona</taxon>
        <taxon>Geotrypetes</taxon>
    </lineage>
</organism>
<dbReference type="CDD" id="cd12367">
    <property type="entry name" value="RRM2_RBM45"/>
    <property type="match status" value="1"/>
</dbReference>
<dbReference type="Gene3D" id="3.30.70.330">
    <property type="match status" value="3"/>
</dbReference>
<dbReference type="FunFam" id="3.30.70.330:FF:000292">
    <property type="entry name" value="RNA-binding motif protein 45"/>
    <property type="match status" value="1"/>
</dbReference>
<dbReference type="RefSeq" id="XP_033800752.1">
    <property type="nucleotide sequence ID" value="XM_033944861.1"/>
</dbReference>
<feature type="domain" description="RRM" evidence="3">
    <location>
        <begin position="128"/>
        <end position="202"/>
    </location>
</feature>
<dbReference type="Proteomes" id="UP000515159">
    <property type="component" value="Chromosome 5"/>
</dbReference>
<dbReference type="InterPro" id="IPR035979">
    <property type="entry name" value="RBD_domain_sf"/>
</dbReference>
<dbReference type="RefSeq" id="XP_033800748.1">
    <property type="nucleotide sequence ID" value="XM_033944857.1"/>
</dbReference>
<sequence length="487" mass="54752">MRSIQRSLLVATVNMDDGSAFRPSVDNLDDPPNSRVFLVISKSITEEQIRDRFSTFGDIQDIWVVKDKHSKESKGIAFVKYAKSSQACRAMEEMHWTCLSENSKPIKVFIAQSRSSGSHRDVEDEELTRIFVMIPKPYTEEDLRQKFKVYGDIEYCSIIRNKATGESKGLGYVRYLKPSQAALAIENCDKCYKAILAEPKKAITSSENDYYSSLRSESMGHEHAAGTYLFDPAEFCGYEKTEFAGQETVSKRLAVVSCVPLIQEQLFSLFDLIPGLEYCEVQHEPYSNYGHAVIQYQNIASAVYAKYKLHGFEYPPGNHLGVSFVDDGSDRIDVLRKMATQVVAAQMASMVWNTPISQQYGAAAAAYERGGYSSHPPHSIQLQTDVTLPPYKKKAPADSSVKERLFLVFHPHPLPVDVLDDIFCRFGHLIEVYLVPGKNVGYAKFSDKTSAKDAMTALHGKVVNRVKLKVLPADSPRSESNKRQRTY</sequence>
<evidence type="ECO:0000313" key="4">
    <source>
        <dbReference type="Proteomes" id="UP000515159"/>
    </source>
</evidence>
<dbReference type="InterPro" id="IPR000504">
    <property type="entry name" value="RRM_dom"/>
</dbReference>
<dbReference type="GO" id="GO:0003723">
    <property type="term" value="F:RNA binding"/>
    <property type="evidence" value="ECO:0007669"/>
    <property type="project" value="UniProtKB-UniRule"/>
</dbReference>
<keyword evidence="1 2" id="KW-0694">RNA-binding</keyword>
<keyword evidence="4" id="KW-1185">Reference proteome</keyword>
<dbReference type="CDD" id="cd12366">
    <property type="entry name" value="RRM1_RBM45"/>
    <property type="match status" value="1"/>
</dbReference>
<dbReference type="PANTHER" id="PTHR48027">
    <property type="entry name" value="HETEROGENEOUS NUCLEAR RIBONUCLEOPROTEIN 87F-RELATED"/>
    <property type="match status" value="1"/>
</dbReference>
<dbReference type="GeneID" id="117360680"/>
<evidence type="ECO:0000259" key="3">
    <source>
        <dbReference type="PROSITE" id="PS50102"/>
    </source>
</evidence>
<dbReference type="KEGG" id="gsh:117360680"/>
<dbReference type="InterPro" id="IPR034208">
    <property type="entry name" value="RBM45_RRM4"/>
</dbReference>
<feature type="domain" description="RRM" evidence="3">
    <location>
        <begin position="403"/>
        <end position="475"/>
    </location>
</feature>
<evidence type="ECO:0000313" key="10">
    <source>
        <dbReference type="RefSeq" id="XP_033800753.1"/>
    </source>
</evidence>
<dbReference type="SUPFAM" id="SSF54928">
    <property type="entry name" value="RNA-binding domain, RBD"/>
    <property type="match status" value="2"/>
</dbReference>
<dbReference type="AlphaFoldDB" id="A0A6P8RDP8"/>
<dbReference type="CDD" id="cd12369">
    <property type="entry name" value="RRM4_RBM45"/>
    <property type="match status" value="1"/>
</dbReference>
<dbReference type="InterPro" id="IPR012677">
    <property type="entry name" value="Nucleotide-bd_a/b_plait_sf"/>
</dbReference>
<feature type="domain" description="RRM" evidence="3">
    <location>
        <begin position="25"/>
        <end position="113"/>
    </location>
</feature>
<dbReference type="PROSITE" id="PS50102">
    <property type="entry name" value="RRM"/>
    <property type="match status" value="3"/>
</dbReference>
<evidence type="ECO:0000313" key="9">
    <source>
        <dbReference type="RefSeq" id="XP_033800752.1"/>
    </source>
</evidence>
<evidence type="ECO:0000256" key="1">
    <source>
        <dbReference type="ARBA" id="ARBA00022884"/>
    </source>
</evidence>
<dbReference type="CTD" id="129831"/>
<dbReference type="RefSeq" id="XP_033800750.1">
    <property type="nucleotide sequence ID" value="XM_033944859.1"/>
</dbReference>
<dbReference type="RefSeq" id="XP_033800749.1">
    <property type="nucleotide sequence ID" value="XM_033944858.1"/>
</dbReference>
<dbReference type="Pfam" id="PF00076">
    <property type="entry name" value="RRM_1"/>
    <property type="match status" value="3"/>
</dbReference>
<dbReference type="RefSeq" id="XP_033800747.1">
    <property type="nucleotide sequence ID" value="XM_033944856.1"/>
</dbReference>
<gene>
    <name evidence="5 6 7 8 9 10" type="primary">RBM45</name>
</gene>
<dbReference type="InterPro" id="IPR034207">
    <property type="entry name" value="RBM45_RRM3"/>
</dbReference>
<dbReference type="OrthoDB" id="78437at2759"/>
<name>A0A6P8RDP8_GEOSA</name>
<dbReference type="SMART" id="SM00360">
    <property type="entry name" value="RRM"/>
    <property type="match status" value="3"/>
</dbReference>
<dbReference type="FunFam" id="3.30.70.330:FF:000988">
    <property type="entry name" value="Developmentally regulated RNA-binding protein"/>
    <property type="match status" value="1"/>
</dbReference>
<dbReference type="InterPro" id="IPR052462">
    <property type="entry name" value="SLIRP/GR-RBP-like"/>
</dbReference>
<dbReference type="CDD" id="cd12368">
    <property type="entry name" value="RRM3_RBM45"/>
    <property type="match status" value="1"/>
</dbReference>
<evidence type="ECO:0000256" key="2">
    <source>
        <dbReference type="PROSITE-ProRule" id="PRU00176"/>
    </source>
</evidence>
<protein>
    <submittedName>
        <fullName evidence="5 6">RNA-binding protein 45</fullName>
    </submittedName>
</protein>
<proteinExistence type="predicted"/>
<dbReference type="InterPro" id="IPR034206">
    <property type="entry name" value="RBM45_RRM2"/>
</dbReference>